<evidence type="ECO:0000256" key="8">
    <source>
        <dbReference type="ARBA" id="ARBA00023268"/>
    </source>
</evidence>
<dbReference type="OrthoDB" id="444592at2759"/>
<evidence type="ECO:0000256" key="10">
    <source>
        <dbReference type="SAM" id="MobiDB-lite"/>
    </source>
</evidence>
<name>A0A507CH30_9FUNG</name>
<keyword evidence="5" id="KW-0238">DNA-binding</keyword>
<dbReference type="Gene3D" id="3.20.190.10">
    <property type="entry name" value="MutM-like, N-terminal"/>
    <property type="match status" value="1"/>
</dbReference>
<sequence length="434" mass="47992">MPELPEVERARKIIHGFCGCKVLKCLTVEDSLVFSGISHTDFAKALVGRTITSTGRHGKNFWISLDQAPHAVMHFGMTGSILVKGQKGLEYKDFKTDSETWPPRFHKFILVLSNGSELAFADARRLARVRIVNDILNEPPISELAPDAYLNPPSLPVFLSQTSKRNAPIKSILLDQNAIVAGIGNYLVDEILYQAHVHPGQHGSVLSKEEAGNILTKMAEILKVAVEANADFHQFPQDWLFHHRWGKGKGKLSATSSGQKIIFETVGGRTSAIVPEVQKLRKKKRKADDDGADENEEDDEDDAEEPSEAKESLPKQRKQKAPAKKKAKITKKGKEVVEAEVVKEEVEDSALIAEHSEVAEVPVPKPVRGRKKKVDTVVIKESVIKESAATTTKIKSRSTRSTVSASKNVKEEVEKEEVVVEQKVIRKTRGKAKG</sequence>
<keyword evidence="3" id="KW-0227">DNA damage</keyword>
<dbReference type="PROSITE" id="PS51068">
    <property type="entry name" value="FPG_CAT"/>
    <property type="match status" value="1"/>
</dbReference>
<dbReference type="InterPro" id="IPR010979">
    <property type="entry name" value="Ribosomal_uS13-like_H2TH"/>
</dbReference>
<dbReference type="GO" id="GO:0006284">
    <property type="term" value="P:base-excision repair"/>
    <property type="evidence" value="ECO:0007669"/>
    <property type="project" value="InterPro"/>
</dbReference>
<evidence type="ECO:0000256" key="9">
    <source>
        <dbReference type="ARBA" id="ARBA00023295"/>
    </source>
</evidence>
<dbReference type="Pfam" id="PF06831">
    <property type="entry name" value="H2TH"/>
    <property type="match status" value="1"/>
</dbReference>
<accession>A0A507CH30</accession>
<evidence type="ECO:0000256" key="2">
    <source>
        <dbReference type="ARBA" id="ARBA00009409"/>
    </source>
</evidence>
<comment type="caution">
    <text evidence="12">The sequence shown here is derived from an EMBL/GenBank/DDBJ whole genome shotgun (WGS) entry which is preliminary data.</text>
</comment>
<dbReference type="STRING" id="1806994.A0A507CH30"/>
<evidence type="ECO:0000313" key="12">
    <source>
        <dbReference type="EMBL" id="TPX36955.1"/>
    </source>
</evidence>
<dbReference type="SUPFAM" id="SSF81624">
    <property type="entry name" value="N-terminal domain of MutM-like DNA repair proteins"/>
    <property type="match status" value="1"/>
</dbReference>
<dbReference type="FunFam" id="1.10.8.50:FF:000009">
    <property type="entry name" value="Formamidopyrimidine-DNA glycosylase"/>
    <property type="match status" value="1"/>
</dbReference>
<dbReference type="Pfam" id="PF01149">
    <property type="entry name" value="Fapy_DNA_glyco"/>
    <property type="match status" value="1"/>
</dbReference>
<keyword evidence="7" id="KW-0456">Lyase</keyword>
<evidence type="ECO:0000256" key="7">
    <source>
        <dbReference type="ARBA" id="ARBA00023239"/>
    </source>
</evidence>
<evidence type="ECO:0000256" key="4">
    <source>
        <dbReference type="ARBA" id="ARBA00022801"/>
    </source>
</evidence>
<dbReference type="GO" id="GO:0005634">
    <property type="term" value="C:nucleus"/>
    <property type="evidence" value="ECO:0007669"/>
    <property type="project" value="TreeGrafter"/>
</dbReference>
<dbReference type="GO" id="GO:0008270">
    <property type="term" value="F:zinc ion binding"/>
    <property type="evidence" value="ECO:0007669"/>
    <property type="project" value="InterPro"/>
</dbReference>
<feature type="region of interest" description="Disordered" evidence="10">
    <location>
        <begin position="279"/>
        <end position="333"/>
    </location>
</feature>
<comment type="catalytic activity">
    <reaction evidence="1">
        <text>Hydrolysis of DNA containing ring-opened 7-methylguanine residues, releasing 2,6-diamino-4-hydroxy-5-(N-methyl)formamidopyrimidine.</text>
        <dbReference type="EC" id="3.2.2.23"/>
    </reaction>
</comment>
<dbReference type="GO" id="GO:0016829">
    <property type="term" value="F:lyase activity"/>
    <property type="evidence" value="ECO:0007669"/>
    <property type="project" value="UniProtKB-KW"/>
</dbReference>
<reference evidence="12 13" key="1">
    <citation type="journal article" date="2019" name="Sci. Rep.">
        <title>Comparative genomics of chytrid fungi reveal insights into the obligate biotrophic and pathogenic lifestyle of Synchytrium endobioticum.</title>
        <authorList>
            <person name="van de Vossenberg B.T.L.H."/>
            <person name="Warris S."/>
            <person name="Nguyen H.D.T."/>
            <person name="van Gent-Pelzer M.P.E."/>
            <person name="Joly D.L."/>
            <person name="van de Geest H.C."/>
            <person name="Bonants P.J.M."/>
            <person name="Smith D.S."/>
            <person name="Levesque C.A."/>
            <person name="van der Lee T.A.J."/>
        </authorList>
    </citation>
    <scope>NUCLEOTIDE SEQUENCE [LARGE SCALE GENOMIC DNA]</scope>
    <source>
        <strain evidence="12 13">JEL517</strain>
    </source>
</reference>
<evidence type="ECO:0000256" key="1">
    <source>
        <dbReference type="ARBA" id="ARBA00001668"/>
    </source>
</evidence>
<dbReference type="PANTHER" id="PTHR22993:SF9">
    <property type="entry name" value="FORMAMIDOPYRIMIDINE-DNA GLYCOSYLASE"/>
    <property type="match status" value="1"/>
</dbReference>
<dbReference type="GO" id="GO:0003906">
    <property type="term" value="F:DNA-(apurinic or apyrimidinic site) endonuclease activity"/>
    <property type="evidence" value="ECO:0007669"/>
    <property type="project" value="InterPro"/>
</dbReference>
<dbReference type="InterPro" id="IPR012319">
    <property type="entry name" value="FPG_cat"/>
</dbReference>
<dbReference type="GO" id="GO:0003684">
    <property type="term" value="F:damaged DNA binding"/>
    <property type="evidence" value="ECO:0007669"/>
    <property type="project" value="InterPro"/>
</dbReference>
<keyword evidence="13" id="KW-1185">Reference proteome</keyword>
<proteinExistence type="inferred from homology"/>
<dbReference type="SMART" id="SM00898">
    <property type="entry name" value="Fapy_DNA_glyco"/>
    <property type="match status" value="1"/>
</dbReference>
<dbReference type="SUPFAM" id="SSF46946">
    <property type="entry name" value="S13-like H2TH domain"/>
    <property type="match status" value="1"/>
</dbReference>
<evidence type="ECO:0000313" key="13">
    <source>
        <dbReference type="Proteomes" id="UP000319731"/>
    </source>
</evidence>
<dbReference type="PANTHER" id="PTHR22993">
    <property type="entry name" value="FORMAMIDOPYRIMIDINE-DNA GLYCOSYLASE"/>
    <property type="match status" value="1"/>
</dbReference>
<keyword evidence="8" id="KW-0511">Multifunctional enzyme</keyword>
<dbReference type="Gene3D" id="1.10.8.50">
    <property type="match status" value="1"/>
</dbReference>
<dbReference type="GO" id="GO:0008534">
    <property type="term" value="F:oxidized purine nucleobase lesion DNA N-glycosylase activity"/>
    <property type="evidence" value="ECO:0007669"/>
    <property type="project" value="UniProtKB-EC"/>
</dbReference>
<feature type="domain" description="Formamidopyrimidine-DNA glycosylase catalytic" evidence="11">
    <location>
        <begin position="2"/>
        <end position="127"/>
    </location>
</feature>
<evidence type="ECO:0000256" key="5">
    <source>
        <dbReference type="ARBA" id="ARBA00023125"/>
    </source>
</evidence>
<feature type="compositionally biased region" description="Basic residues" evidence="10">
    <location>
        <begin position="315"/>
        <end position="331"/>
    </location>
</feature>
<dbReference type="SMART" id="SM01232">
    <property type="entry name" value="H2TH"/>
    <property type="match status" value="1"/>
</dbReference>
<evidence type="ECO:0000256" key="3">
    <source>
        <dbReference type="ARBA" id="ARBA00022763"/>
    </source>
</evidence>
<dbReference type="AlphaFoldDB" id="A0A507CH30"/>
<evidence type="ECO:0000256" key="6">
    <source>
        <dbReference type="ARBA" id="ARBA00023204"/>
    </source>
</evidence>
<organism evidence="12 13">
    <name type="scientific">Synchytrium microbalum</name>
    <dbReference type="NCBI Taxonomy" id="1806994"/>
    <lineage>
        <taxon>Eukaryota</taxon>
        <taxon>Fungi</taxon>
        <taxon>Fungi incertae sedis</taxon>
        <taxon>Chytridiomycota</taxon>
        <taxon>Chytridiomycota incertae sedis</taxon>
        <taxon>Chytridiomycetes</taxon>
        <taxon>Synchytriales</taxon>
        <taxon>Synchytriaceae</taxon>
        <taxon>Synchytrium</taxon>
    </lineage>
</organism>
<dbReference type="InterPro" id="IPR015886">
    <property type="entry name" value="H2TH_FPG"/>
</dbReference>
<dbReference type="CDD" id="cd08972">
    <property type="entry name" value="PF_Nei_N"/>
    <property type="match status" value="1"/>
</dbReference>
<evidence type="ECO:0000259" key="11">
    <source>
        <dbReference type="PROSITE" id="PS51068"/>
    </source>
</evidence>
<dbReference type="EMBL" id="QEAO01000003">
    <property type="protein sequence ID" value="TPX36955.1"/>
    <property type="molecule type" value="Genomic_DNA"/>
</dbReference>
<keyword evidence="9" id="KW-0326">Glycosidase</keyword>
<keyword evidence="6" id="KW-0234">DNA repair</keyword>
<keyword evidence="4" id="KW-0378">Hydrolase</keyword>
<protein>
    <recommendedName>
        <fullName evidence="11">Formamidopyrimidine-DNA glycosylase catalytic domain-containing protein</fullName>
    </recommendedName>
</protein>
<dbReference type="Proteomes" id="UP000319731">
    <property type="component" value="Unassembled WGS sequence"/>
</dbReference>
<dbReference type="RefSeq" id="XP_031027026.1">
    <property type="nucleotide sequence ID" value="XM_031166879.1"/>
</dbReference>
<feature type="compositionally biased region" description="Acidic residues" evidence="10">
    <location>
        <begin position="290"/>
        <end position="306"/>
    </location>
</feature>
<gene>
    <name evidence="12" type="ORF">SmJEL517_g00951</name>
</gene>
<comment type="similarity">
    <text evidence="2">Belongs to the FPG family.</text>
</comment>
<dbReference type="InterPro" id="IPR035937">
    <property type="entry name" value="FPG_N"/>
</dbReference>
<dbReference type="GeneID" id="42002176"/>